<dbReference type="EC" id="2.1.1.22" evidence="2"/>
<dbReference type="GO" id="GO:0030735">
    <property type="term" value="F:carnosine N-methyltransferase activity"/>
    <property type="evidence" value="ECO:0007669"/>
    <property type="project" value="UniProtKB-EC"/>
</dbReference>
<evidence type="ECO:0000313" key="7">
    <source>
        <dbReference type="Proteomes" id="UP000182334"/>
    </source>
</evidence>
<dbReference type="OrthoDB" id="978at2759"/>
<protein>
    <recommendedName>
        <fullName evidence="2">carnosine N-methyltransferase</fullName>
        <ecNumber evidence="2">2.1.1.22</ecNumber>
    </recommendedName>
</protein>
<comment type="similarity">
    <text evidence="1">Belongs to the carnosine N-methyltransferase family.</text>
</comment>
<dbReference type="PANTHER" id="PTHR12303:SF6">
    <property type="entry name" value="CARNOSINE N-METHYLTRANSFERASE"/>
    <property type="match status" value="1"/>
</dbReference>
<name>A0A1L0BT83_9ASCO</name>
<evidence type="ECO:0000256" key="1">
    <source>
        <dbReference type="ARBA" id="ARBA00010086"/>
    </source>
</evidence>
<dbReference type="Proteomes" id="UP000182334">
    <property type="component" value="Chromosome IV"/>
</dbReference>
<evidence type="ECO:0000256" key="3">
    <source>
        <dbReference type="ARBA" id="ARBA00022603"/>
    </source>
</evidence>
<keyword evidence="7" id="KW-1185">Reference proteome</keyword>
<dbReference type="EMBL" id="LT635759">
    <property type="protein sequence ID" value="SGZ54475.1"/>
    <property type="molecule type" value="Genomic_DNA"/>
</dbReference>
<reference evidence="6 7" key="1">
    <citation type="submission" date="2016-10" db="EMBL/GenBank/DDBJ databases">
        <authorList>
            <person name="de Groot N.N."/>
        </authorList>
    </citation>
    <scope>NUCLEOTIDE SEQUENCE [LARGE SCALE GENOMIC DNA]</scope>
    <source>
        <strain evidence="6 7">CBS 141442</strain>
    </source>
</reference>
<proteinExistence type="inferred from homology"/>
<dbReference type="Gene3D" id="3.40.50.150">
    <property type="entry name" value="Vaccinia Virus protein VP39"/>
    <property type="match status" value="1"/>
</dbReference>
<dbReference type="SMART" id="SM01296">
    <property type="entry name" value="N2227"/>
    <property type="match status" value="1"/>
</dbReference>
<dbReference type="STRING" id="45354.A0A1L0BT83"/>
<keyword evidence="4" id="KW-0808">Transferase</keyword>
<organism evidence="6 7">
    <name type="scientific">Sungouiella intermedia</name>
    <dbReference type="NCBI Taxonomy" id="45354"/>
    <lineage>
        <taxon>Eukaryota</taxon>
        <taxon>Fungi</taxon>
        <taxon>Dikarya</taxon>
        <taxon>Ascomycota</taxon>
        <taxon>Saccharomycotina</taxon>
        <taxon>Pichiomycetes</taxon>
        <taxon>Metschnikowiaceae</taxon>
        <taxon>Sungouiella</taxon>
    </lineage>
</organism>
<keyword evidence="3" id="KW-0489">Methyltransferase</keyword>
<sequence length="403" mass="45947">MDDEYKAITATLHAFVTFHQWQHEQVLKPKSIKWKLLSNDEQQLLDFYPLLIRDLGQCIDINRLFTELLAVTAAQDWGIDPNPSAWAPAAYSDYDKVRSTLLQFAREWSDEGIGEREQTFGRLLDKVCDLYGEENRDKVKVLVPGCGLGRLVYEFVKRGFWTQGNEVSYHMLLALGFVLNHTLVPHSHTIFPYIHRLSHLARRLYQVRPVQMPDESGMSIFSGNPEEDAKVGELMSMAAGSFVDLYGPPGLAESETYSLDATASQFRSENANRFDVVATCFFVDTASNIIDYLKTIHHCLKDDGVWVNIGPLHWHFEGDLSTSVVKKVMEHGKEPQEVLTTLEGLELSREELLLLMDKIGFDVEHHESGIQTTYSTDTKALLNFSYHVEFWVARKRKSVNTQA</sequence>
<dbReference type="AlphaFoldDB" id="A0A1L0BT83"/>
<dbReference type="InterPro" id="IPR029063">
    <property type="entry name" value="SAM-dependent_MTases_sf"/>
</dbReference>
<accession>A0A1L0BT83</accession>
<dbReference type="Pfam" id="PF07942">
    <property type="entry name" value="CARME"/>
    <property type="match status" value="1"/>
</dbReference>
<evidence type="ECO:0000256" key="5">
    <source>
        <dbReference type="ARBA" id="ARBA00022691"/>
    </source>
</evidence>
<dbReference type="GO" id="GO:0032259">
    <property type="term" value="P:methylation"/>
    <property type="evidence" value="ECO:0007669"/>
    <property type="project" value="UniProtKB-KW"/>
</dbReference>
<evidence type="ECO:0000256" key="2">
    <source>
        <dbReference type="ARBA" id="ARBA00012003"/>
    </source>
</evidence>
<dbReference type="PANTHER" id="PTHR12303">
    <property type="entry name" value="CARNOSINE N-METHYLTRANSFERASE"/>
    <property type="match status" value="1"/>
</dbReference>
<keyword evidence="5" id="KW-0949">S-adenosyl-L-methionine</keyword>
<gene>
    <name evidence="6" type="ORF">SAMEA4029010_CIC11G00000002790</name>
</gene>
<dbReference type="InterPro" id="IPR012901">
    <property type="entry name" value="CARME"/>
</dbReference>
<evidence type="ECO:0000313" key="6">
    <source>
        <dbReference type="EMBL" id="SGZ54475.1"/>
    </source>
</evidence>
<evidence type="ECO:0000256" key="4">
    <source>
        <dbReference type="ARBA" id="ARBA00022679"/>
    </source>
</evidence>
<dbReference type="SUPFAM" id="SSF53335">
    <property type="entry name" value="S-adenosyl-L-methionine-dependent methyltransferases"/>
    <property type="match status" value="1"/>
</dbReference>